<accession>A0ABV4D4W7</accession>
<dbReference type="PANTHER" id="PTHR39184:SF1">
    <property type="entry name" value="PBSX PHAGE TERMINASE LARGE SUBUNIT"/>
    <property type="match status" value="1"/>
</dbReference>
<feature type="domain" description="Terminase large subunit gp17-like C-terminal" evidence="2">
    <location>
        <begin position="251"/>
        <end position="390"/>
    </location>
</feature>
<keyword evidence="1" id="KW-1188">Viral release from host cell</keyword>
<dbReference type="RefSeq" id="WP_369948056.1">
    <property type="nucleotide sequence ID" value="NZ_JBCLSH010000008.1"/>
</dbReference>
<organism evidence="3 4">
    <name type="scientific">Lactococcus ileimucosae</name>
    <dbReference type="NCBI Taxonomy" id="2941329"/>
    <lineage>
        <taxon>Bacteria</taxon>
        <taxon>Bacillati</taxon>
        <taxon>Bacillota</taxon>
        <taxon>Bacilli</taxon>
        <taxon>Lactobacillales</taxon>
        <taxon>Streptococcaceae</taxon>
        <taxon>Lactococcus</taxon>
    </lineage>
</organism>
<sequence>MISDVYTKKQIEVLKETVNKDWFIALLHGAKRSGKTKINNDLFLFELRRVRKIADDEGVKEPMYILAGVSSSTIQKNVLQELYNMYNISPKFDKHGNFKLLGVKVVQAYTGNIGGVGAIRGMTAYGAYVNEASLARQEVFAEIISRCSGTGARILADTNPDNPEHWLKKEYIDKKNDNVKCFHFRLDDNTFLSQRYRANIKAATPSGMFYDRDINGLWVSGQGSIYGLFDRQKHYMPLSEMKKIHFDRYVGGVDFGFSEGHNGVILVFGVKNDKYYLLEEHAHTGLYIDDWCDIALEITDEYGDMPFFCDSARPEHVAKMRDKGIQAILANKKVLAGIEHISKLFYQSKLYISENVKVFKKEIYNYVWNEKTGEPIKENDDVMDAMRYALYTDSIVNSEKNLTADEGAEKIHKLSIY</sequence>
<keyword evidence="4" id="KW-1185">Reference proteome</keyword>
<name>A0ABV4D4W7_9LACT</name>
<dbReference type="PANTHER" id="PTHR39184">
    <property type="match status" value="1"/>
</dbReference>
<evidence type="ECO:0000313" key="4">
    <source>
        <dbReference type="Proteomes" id="UP001565283"/>
    </source>
</evidence>
<evidence type="ECO:0000313" key="3">
    <source>
        <dbReference type="EMBL" id="MEY8443347.1"/>
    </source>
</evidence>
<dbReference type="NCBIfam" id="TIGR01547">
    <property type="entry name" value="phage_term_2"/>
    <property type="match status" value="1"/>
</dbReference>
<dbReference type="InterPro" id="IPR006437">
    <property type="entry name" value="Phage_terminase_lsu"/>
</dbReference>
<dbReference type="Pfam" id="PF03237">
    <property type="entry name" value="Terminase_6N"/>
    <property type="match status" value="1"/>
</dbReference>
<dbReference type="Gene3D" id="3.40.50.300">
    <property type="entry name" value="P-loop containing nucleotide triphosphate hydrolases"/>
    <property type="match status" value="1"/>
</dbReference>
<dbReference type="EMBL" id="JBCLSH010000008">
    <property type="protein sequence ID" value="MEY8443347.1"/>
    <property type="molecule type" value="Genomic_DNA"/>
</dbReference>
<dbReference type="InterPro" id="IPR052380">
    <property type="entry name" value="Viral_DNA_packaging_terminase"/>
</dbReference>
<dbReference type="InterPro" id="IPR027417">
    <property type="entry name" value="P-loop_NTPase"/>
</dbReference>
<proteinExistence type="predicted"/>
<protein>
    <submittedName>
        <fullName evidence="3">PBSX family phage terminase large subunit</fullName>
    </submittedName>
</protein>
<reference evidence="3 4" key="1">
    <citation type="submission" date="2024-03" db="EMBL/GenBank/DDBJ databases">
        <title>Mouse gut bacterial collection (mGBC) of GemPharmatech.</title>
        <authorList>
            <person name="He Y."/>
            <person name="Dong L."/>
            <person name="Wu D."/>
            <person name="Gao X."/>
            <person name="Lin Z."/>
        </authorList>
    </citation>
    <scope>NUCLEOTIDE SEQUENCE [LARGE SCALE GENOMIC DNA]</scope>
    <source>
        <strain evidence="3 4">61-15</strain>
    </source>
</reference>
<dbReference type="InterPro" id="IPR035421">
    <property type="entry name" value="Terminase_6C"/>
</dbReference>
<dbReference type="Gene3D" id="3.30.420.280">
    <property type="match status" value="1"/>
</dbReference>
<dbReference type="Pfam" id="PF17289">
    <property type="entry name" value="Terminase_6C"/>
    <property type="match status" value="1"/>
</dbReference>
<dbReference type="Proteomes" id="UP001565283">
    <property type="component" value="Unassembled WGS sequence"/>
</dbReference>
<evidence type="ECO:0000259" key="2">
    <source>
        <dbReference type="Pfam" id="PF17289"/>
    </source>
</evidence>
<evidence type="ECO:0000256" key="1">
    <source>
        <dbReference type="ARBA" id="ARBA00022612"/>
    </source>
</evidence>
<gene>
    <name evidence="3" type="ORF">AALA52_03700</name>
</gene>
<comment type="caution">
    <text evidence="3">The sequence shown here is derived from an EMBL/GenBank/DDBJ whole genome shotgun (WGS) entry which is preliminary data.</text>
</comment>